<accession>A0A4P7NNK1</accession>
<reference evidence="1 2" key="1">
    <citation type="journal article" date="2019" name="Mol. Biol. Evol.">
        <title>Blast fungal genomes show frequent chromosomal changes, gene gains and losses, and effector gene turnover.</title>
        <authorList>
            <person name="Gomez Luciano L.B."/>
            <person name="Jason Tsai I."/>
            <person name="Chuma I."/>
            <person name="Tosa Y."/>
            <person name="Chen Y.H."/>
            <person name="Li J.Y."/>
            <person name="Li M.Y."/>
            <person name="Jade Lu M.Y."/>
            <person name="Nakayashiki H."/>
            <person name="Li W.H."/>
        </authorList>
    </citation>
    <scope>NUCLEOTIDE SEQUENCE [LARGE SCALE GENOMIC DNA]</scope>
    <source>
        <strain evidence="1">MZ5-1-6</strain>
    </source>
</reference>
<evidence type="ECO:0000313" key="1">
    <source>
        <dbReference type="EMBL" id="QBZ63905.1"/>
    </source>
</evidence>
<dbReference type="AlphaFoldDB" id="A0A4P7NNK1"/>
<evidence type="ECO:0000313" key="2">
    <source>
        <dbReference type="Proteomes" id="UP000294847"/>
    </source>
</evidence>
<sequence>MSKRCSFIKTGRIQPESCAFTALNPLLSSTSQCTSPNVNRTKPKMKITMHGGDCPTSNVRKRVGWKGRLGGVGHVLFQVQLQVVHHICIDLKRAAGRQL</sequence>
<dbReference type="EMBL" id="CP034209">
    <property type="protein sequence ID" value="QBZ63905.1"/>
    <property type="molecule type" value="Genomic_DNA"/>
</dbReference>
<organism evidence="1 2">
    <name type="scientific">Pyricularia oryzae</name>
    <name type="common">Rice blast fungus</name>
    <name type="synonym">Magnaporthe oryzae</name>
    <dbReference type="NCBI Taxonomy" id="318829"/>
    <lineage>
        <taxon>Eukaryota</taxon>
        <taxon>Fungi</taxon>
        <taxon>Dikarya</taxon>
        <taxon>Ascomycota</taxon>
        <taxon>Pezizomycotina</taxon>
        <taxon>Sordariomycetes</taxon>
        <taxon>Sordariomycetidae</taxon>
        <taxon>Magnaporthales</taxon>
        <taxon>Pyriculariaceae</taxon>
        <taxon>Pyricularia</taxon>
    </lineage>
</organism>
<dbReference type="Proteomes" id="UP000294847">
    <property type="component" value="Chromosome 6"/>
</dbReference>
<protein>
    <submittedName>
        <fullName evidence="1">Uncharacterized protein</fullName>
    </submittedName>
</protein>
<gene>
    <name evidence="1" type="ORF">PoMZ_05596</name>
</gene>
<name>A0A4P7NNK1_PYROR</name>
<proteinExistence type="predicted"/>